<feature type="region of interest" description="Disordered" evidence="1">
    <location>
        <begin position="1"/>
        <end position="27"/>
    </location>
</feature>
<name>A0AAV0W8B8_9HEMI</name>
<dbReference type="EMBL" id="CARXXK010000001">
    <property type="protein sequence ID" value="CAI6352066.1"/>
    <property type="molecule type" value="Genomic_DNA"/>
</dbReference>
<proteinExistence type="predicted"/>
<protein>
    <submittedName>
        <fullName evidence="2">Uncharacterized protein</fullName>
    </submittedName>
</protein>
<feature type="compositionally biased region" description="Basic and acidic residues" evidence="1">
    <location>
        <begin position="1"/>
        <end position="12"/>
    </location>
</feature>
<dbReference type="AlphaFoldDB" id="A0AAV0W8B8"/>
<sequence length="119" mass="14082">MGNSKEISKIDRSTFNSIRRPRGKTKRHWEKGSHQSFFFMPLLYNCCSFLRRRKTPKRATSGGRENKGKRAETPPPHISYQRLAIFFITATFCQKFPGKRERMETNEIRKKKMLLKTTL</sequence>
<gene>
    <name evidence="2" type="ORF">MEUPH1_LOCUS8357</name>
</gene>
<evidence type="ECO:0000313" key="2">
    <source>
        <dbReference type="EMBL" id="CAI6352066.1"/>
    </source>
</evidence>
<evidence type="ECO:0000313" key="3">
    <source>
        <dbReference type="Proteomes" id="UP001160148"/>
    </source>
</evidence>
<feature type="region of interest" description="Disordered" evidence="1">
    <location>
        <begin position="55"/>
        <end position="75"/>
    </location>
</feature>
<keyword evidence="3" id="KW-1185">Reference proteome</keyword>
<reference evidence="2 3" key="1">
    <citation type="submission" date="2023-01" db="EMBL/GenBank/DDBJ databases">
        <authorList>
            <person name="Whitehead M."/>
        </authorList>
    </citation>
    <scope>NUCLEOTIDE SEQUENCE [LARGE SCALE GENOMIC DNA]</scope>
</reference>
<dbReference type="Proteomes" id="UP001160148">
    <property type="component" value="Unassembled WGS sequence"/>
</dbReference>
<organism evidence="2 3">
    <name type="scientific">Macrosiphum euphorbiae</name>
    <name type="common">potato aphid</name>
    <dbReference type="NCBI Taxonomy" id="13131"/>
    <lineage>
        <taxon>Eukaryota</taxon>
        <taxon>Metazoa</taxon>
        <taxon>Ecdysozoa</taxon>
        <taxon>Arthropoda</taxon>
        <taxon>Hexapoda</taxon>
        <taxon>Insecta</taxon>
        <taxon>Pterygota</taxon>
        <taxon>Neoptera</taxon>
        <taxon>Paraneoptera</taxon>
        <taxon>Hemiptera</taxon>
        <taxon>Sternorrhyncha</taxon>
        <taxon>Aphidomorpha</taxon>
        <taxon>Aphidoidea</taxon>
        <taxon>Aphididae</taxon>
        <taxon>Macrosiphini</taxon>
        <taxon>Macrosiphum</taxon>
    </lineage>
</organism>
<accession>A0AAV0W8B8</accession>
<comment type="caution">
    <text evidence="2">The sequence shown here is derived from an EMBL/GenBank/DDBJ whole genome shotgun (WGS) entry which is preliminary data.</text>
</comment>
<evidence type="ECO:0000256" key="1">
    <source>
        <dbReference type="SAM" id="MobiDB-lite"/>
    </source>
</evidence>